<reference evidence="2 3" key="1">
    <citation type="journal article" date="2013" name="Mar. Genomics">
        <title>Expression of sulfatases in Rhodopirellula baltica and the diversity of sulfatases in the genus Rhodopirellula.</title>
        <authorList>
            <person name="Wegner C.E."/>
            <person name="Richter-Heitmann T."/>
            <person name="Klindworth A."/>
            <person name="Klockow C."/>
            <person name="Richter M."/>
            <person name="Achstetter T."/>
            <person name="Glockner F.O."/>
            <person name="Harder J."/>
        </authorList>
    </citation>
    <scope>NUCLEOTIDE SEQUENCE [LARGE SCALE GENOMIC DNA]</scope>
    <source>
        <strain evidence="2 3">SM41</strain>
    </source>
</reference>
<feature type="chain" id="PRO_5004073414" evidence="1">
    <location>
        <begin position="19"/>
        <end position="433"/>
    </location>
</feature>
<dbReference type="AlphaFoldDB" id="M5UKT4"/>
<organism evidence="2 3">
    <name type="scientific">Rhodopirellula sallentina SM41</name>
    <dbReference type="NCBI Taxonomy" id="1263870"/>
    <lineage>
        <taxon>Bacteria</taxon>
        <taxon>Pseudomonadati</taxon>
        <taxon>Planctomycetota</taxon>
        <taxon>Planctomycetia</taxon>
        <taxon>Pirellulales</taxon>
        <taxon>Pirellulaceae</taxon>
        <taxon>Rhodopirellula</taxon>
    </lineage>
</organism>
<keyword evidence="1" id="KW-0732">Signal</keyword>
<dbReference type="PATRIC" id="fig|1263870.3.peg.87"/>
<dbReference type="Pfam" id="PF07585">
    <property type="entry name" value="BBP7"/>
    <property type="match status" value="1"/>
</dbReference>
<gene>
    <name evidence="2" type="ORF">RSSM_00079</name>
</gene>
<protein>
    <submittedName>
        <fullName evidence="2">Secreted protein containing DUF1551</fullName>
    </submittedName>
</protein>
<dbReference type="InterPro" id="IPR011446">
    <property type="entry name" value="BBP7"/>
</dbReference>
<evidence type="ECO:0000313" key="2">
    <source>
        <dbReference type="EMBL" id="EMI58471.1"/>
    </source>
</evidence>
<evidence type="ECO:0000313" key="3">
    <source>
        <dbReference type="Proteomes" id="UP000011885"/>
    </source>
</evidence>
<dbReference type="EMBL" id="ANOH01000004">
    <property type="protein sequence ID" value="EMI58471.1"/>
    <property type="molecule type" value="Genomic_DNA"/>
</dbReference>
<feature type="signal peptide" evidence="1">
    <location>
        <begin position="1"/>
        <end position="18"/>
    </location>
</feature>
<dbReference type="Proteomes" id="UP000011885">
    <property type="component" value="Unassembled WGS sequence"/>
</dbReference>
<sequence length="433" mass="46693">MAIAACLCFCGTPNTAFAQSDVDPYATTGYAPSGSSYGFPTTNIFTSPPTWLTAGSTNSYTGIPAVGTLLGVEPANRLWIRGEYLHWWTEGMQTPALATTSPDGTAQAEAGVLGFDNTTVLFGGGKINDGSTPGLRIKGGFYLTPTAAFGIESEYFSLAEQDDGFSGGTGREILARPFYDTNADQQTSQLIDYPGLVDGSLAIRSDSDLRSFLIAGRASLCPTCGGNCVACRNTDRVDWIVGYRHVRLEEGLSFSETLESLDVAAPGTVELSDRFSTRNEFNGLQLGVAYQANLKRVWLESLLRVAVGQNTQKVYINGQTAITEFGLTENYPGGLLAQQYNSGTYERDELTLIPEIGLTLGVRIFDWMHATAGYTLVYLPAVVRPGDQIDTDVNPDLLAPPVTPLTGSQRPEFRFVESDYYAQGLSLGLQLQF</sequence>
<comment type="caution">
    <text evidence="2">The sequence shown here is derived from an EMBL/GenBank/DDBJ whole genome shotgun (WGS) entry which is preliminary data.</text>
</comment>
<evidence type="ECO:0000256" key="1">
    <source>
        <dbReference type="SAM" id="SignalP"/>
    </source>
</evidence>
<name>M5UKT4_9BACT</name>
<proteinExistence type="predicted"/>
<accession>M5UKT4</accession>
<keyword evidence="3" id="KW-1185">Reference proteome</keyword>